<sequence>MYPDSFIIKKSGHTSSPTYLNSPFNKKTKIMIVPTQKKWVCSCIALVTLTLSLQAQEVIIPDARFKRALLEDHNIDTNNNGKIEVSEAQAYAQHIFVSGSQISNLKGIEAFKNINSLSISKTRIREIDLSKNTKLIALFFYKNYKVTDLDLSKNTKLESIRCSRNNLESLTILSRDLTLLDCSYNKLSKLFLPNSRKVQELNCHNNRITELKLSRQKELKTLNCQYNKLTQLDINNSTKLEGLYCSNNKLKSLNTSKYTKLVYLYTSFNNLTSLNVSKNTKLKQLRCHSNKLKSLDVSKNTTLEILTCNSNNLTNLIASNNSKLDYMNARYNSIDCIVGHPANGATWLKDPETEFCPEKSRVISRTAKKEGLYQKEITTYPNPVQNILYIQTGQVEKSSVTIALTSLNNGRSSTQKHIPNNKGVVSINMSAYKTGLYTIKIITKDRVITRKIVKQ</sequence>
<evidence type="ECO:0000256" key="2">
    <source>
        <dbReference type="ARBA" id="ARBA00022729"/>
    </source>
</evidence>
<dbReference type="PANTHER" id="PTHR47566">
    <property type="match status" value="1"/>
</dbReference>
<keyword evidence="3" id="KW-0677">Repeat</keyword>
<dbReference type="Pfam" id="PF18962">
    <property type="entry name" value="Por_Secre_tail"/>
    <property type="match status" value="1"/>
</dbReference>
<dbReference type="GO" id="GO:0035591">
    <property type="term" value="F:signaling adaptor activity"/>
    <property type="evidence" value="ECO:0007669"/>
    <property type="project" value="TreeGrafter"/>
</dbReference>
<name>A0A023BNL3_9FLAO</name>
<evidence type="ECO:0000313" key="6">
    <source>
        <dbReference type="Proteomes" id="UP000023541"/>
    </source>
</evidence>
<evidence type="ECO:0000256" key="1">
    <source>
        <dbReference type="ARBA" id="ARBA00022614"/>
    </source>
</evidence>
<dbReference type="InterPro" id="IPR026444">
    <property type="entry name" value="Secre_tail"/>
</dbReference>
<comment type="caution">
    <text evidence="5">The sequence shown here is derived from an EMBL/GenBank/DDBJ whole genome shotgun (WGS) entry which is preliminary data.</text>
</comment>
<dbReference type="AlphaFoldDB" id="A0A023BNL3"/>
<keyword evidence="6" id="KW-1185">Reference proteome</keyword>
<accession>A0A023BNL3</accession>
<dbReference type="SUPFAM" id="SSF52058">
    <property type="entry name" value="L domain-like"/>
    <property type="match status" value="1"/>
</dbReference>
<gene>
    <name evidence="5" type="ORF">ATO12_06690</name>
</gene>
<dbReference type="PANTHER" id="PTHR47566:SF1">
    <property type="entry name" value="PROTEIN NUD1"/>
    <property type="match status" value="1"/>
</dbReference>
<dbReference type="NCBIfam" id="TIGR04183">
    <property type="entry name" value="Por_Secre_tail"/>
    <property type="match status" value="1"/>
</dbReference>
<keyword evidence="1" id="KW-0433">Leucine-rich repeat</keyword>
<dbReference type="Proteomes" id="UP000023541">
    <property type="component" value="Unassembled WGS sequence"/>
</dbReference>
<dbReference type="EMBL" id="AQRA01000013">
    <property type="protein sequence ID" value="EZH71642.1"/>
    <property type="molecule type" value="Genomic_DNA"/>
</dbReference>
<dbReference type="InterPro" id="IPR052574">
    <property type="entry name" value="CDIRP"/>
</dbReference>
<proteinExistence type="predicted"/>
<organism evidence="5 6">
    <name type="scientific">Aquimarina atlantica</name>
    <dbReference type="NCBI Taxonomy" id="1317122"/>
    <lineage>
        <taxon>Bacteria</taxon>
        <taxon>Pseudomonadati</taxon>
        <taxon>Bacteroidota</taxon>
        <taxon>Flavobacteriia</taxon>
        <taxon>Flavobacteriales</taxon>
        <taxon>Flavobacteriaceae</taxon>
        <taxon>Aquimarina</taxon>
    </lineage>
</organism>
<dbReference type="OrthoDB" id="8901262at2"/>
<dbReference type="STRING" id="1317122.ATO12_06690"/>
<feature type="domain" description="Secretion system C-terminal sorting" evidence="4">
    <location>
        <begin position="380"/>
        <end position="453"/>
    </location>
</feature>
<evidence type="ECO:0000256" key="3">
    <source>
        <dbReference type="ARBA" id="ARBA00022737"/>
    </source>
</evidence>
<dbReference type="InterPro" id="IPR032675">
    <property type="entry name" value="LRR_dom_sf"/>
</dbReference>
<dbReference type="Gene3D" id="3.80.10.10">
    <property type="entry name" value="Ribonuclease Inhibitor"/>
    <property type="match status" value="1"/>
</dbReference>
<reference evidence="5 6" key="1">
    <citation type="submission" date="2014-04" db="EMBL/GenBank/DDBJ databases">
        <title>Aquimarina sp. 22II-S11-z7 Genome Sequencing.</title>
        <authorList>
            <person name="Lai Q."/>
        </authorList>
    </citation>
    <scope>NUCLEOTIDE SEQUENCE [LARGE SCALE GENOMIC DNA]</scope>
    <source>
        <strain evidence="5 6">22II-S11-z7</strain>
    </source>
</reference>
<evidence type="ECO:0000259" key="4">
    <source>
        <dbReference type="Pfam" id="PF18962"/>
    </source>
</evidence>
<protein>
    <recommendedName>
        <fullName evidence="4">Secretion system C-terminal sorting domain-containing protein</fullName>
    </recommendedName>
</protein>
<evidence type="ECO:0000313" key="5">
    <source>
        <dbReference type="EMBL" id="EZH71642.1"/>
    </source>
</evidence>
<dbReference type="eggNOG" id="COG4886">
    <property type="taxonomic scope" value="Bacteria"/>
</dbReference>
<keyword evidence="2" id="KW-0732">Signal</keyword>